<reference evidence="2" key="1">
    <citation type="submission" date="2015-10" db="EMBL/GenBank/DDBJ databases">
        <title>Draft genome sequence of Salegentibacter mishustinae KCTC 12263.</title>
        <authorList>
            <person name="Lin W."/>
            <person name="Zheng Q."/>
        </authorList>
    </citation>
    <scope>NUCLEOTIDE SEQUENCE [LARGE SCALE GENOMIC DNA]</scope>
    <source>
        <strain evidence="2">KCTC 12263</strain>
    </source>
</reference>
<comment type="caution">
    <text evidence="2">The sequence shown here is derived from an EMBL/GenBank/DDBJ whole genome shotgun (WGS) entry which is preliminary data.</text>
</comment>
<dbReference type="AlphaFoldDB" id="A0A0Q9Z6K9"/>
<feature type="signal peptide" evidence="1">
    <location>
        <begin position="1"/>
        <end position="19"/>
    </location>
</feature>
<accession>A0A0Q9Z6K9</accession>
<evidence type="ECO:0000313" key="3">
    <source>
        <dbReference type="Proteomes" id="UP000051643"/>
    </source>
</evidence>
<evidence type="ECO:0000256" key="1">
    <source>
        <dbReference type="SAM" id="SignalP"/>
    </source>
</evidence>
<keyword evidence="3" id="KW-1185">Reference proteome</keyword>
<dbReference type="STRING" id="270918.APR42_10480"/>
<gene>
    <name evidence="2" type="ORF">APR42_10480</name>
</gene>
<protein>
    <recommendedName>
        <fullName evidence="4">Rieske domain-containing protein</fullName>
    </recommendedName>
</protein>
<sequence length="144" mass="16153">MMKKTLVLLLFSAIFSACSTNDDNSLNNPNLINLNFRLQLNLDFPEYNDLQFPGNSFATYNEGIRGVVVYNINNSQYTAFELSDPNHPPSNCSAMTVEGVVATCNCEDGNSYNIITGELLEGEGQYSMKPYRIERRGNTIEVYN</sequence>
<evidence type="ECO:0008006" key="4">
    <source>
        <dbReference type="Google" id="ProtNLM"/>
    </source>
</evidence>
<feature type="chain" id="PRO_5006389169" description="Rieske domain-containing protein" evidence="1">
    <location>
        <begin position="20"/>
        <end position="144"/>
    </location>
</feature>
<dbReference type="PROSITE" id="PS51257">
    <property type="entry name" value="PROKAR_LIPOPROTEIN"/>
    <property type="match status" value="1"/>
</dbReference>
<evidence type="ECO:0000313" key="2">
    <source>
        <dbReference type="EMBL" id="KRG27497.1"/>
    </source>
</evidence>
<name>A0A0Q9Z6K9_9FLAO</name>
<organism evidence="2 3">
    <name type="scientific">Salegentibacter mishustinae</name>
    <dbReference type="NCBI Taxonomy" id="270918"/>
    <lineage>
        <taxon>Bacteria</taxon>
        <taxon>Pseudomonadati</taxon>
        <taxon>Bacteroidota</taxon>
        <taxon>Flavobacteriia</taxon>
        <taxon>Flavobacteriales</taxon>
        <taxon>Flavobacteriaceae</taxon>
        <taxon>Salegentibacter</taxon>
    </lineage>
</organism>
<keyword evidence="1" id="KW-0732">Signal</keyword>
<dbReference type="EMBL" id="LKTP01000035">
    <property type="protein sequence ID" value="KRG27497.1"/>
    <property type="molecule type" value="Genomic_DNA"/>
</dbReference>
<proteinExistence type="predicted"/>
<dbReference type="Proteomes" id="UP000051643">
    <property type="component" value="Unassembled WGS sequence"/>
</dbReference>
<dbReference type="RefSeq" id="WP_057482844.1">
    <property type="nucleotide sequence ID" value="NZ_BMWR01000005.1"/>
</dbReference>